<dbReference type="Pfam" id="PF25954">
    <property type="entry name" value="Beta-barrel_RND_2"/>
    <property type="match status" value="1"/>
</dbReference>
<organism evidence="7 8">
    <name type="scientific">Candidatus Lloydbacteria bacterium RIFCSPHIGHO2_01_FULL_41_20</name>
    <dbReference type="NCBI Taxonomy" id="1798657"/>
    <lineage>
        <taxon>Bacteria</taxon>
        <taxon>Candidatus Lloydiibacteriota</taxon>
    </lineage>
</organism>
<dbReference type="InterPro" id="IPR058792">
    <property type="entry name" value="Beta-barrel_RND_2"/>
</dbReference>
<evidence type="ECO:0000313" key="8">
    <source>
        <dbReference type="Proteomes" id="UP000178841"/>
    </source>
</evidence>
<feature type="transmembrane region" description="Helical" evidence="5">
    <location>
        <begin position="12"/>
        <end position="32"/>
    </location>
</feature>
<evidence type="ECO:0000256" key="4">
    <source>
        <dbReference type="SAM" id="Coils"/>
    </source>
</evidence>
<dbReference type="Gene3D" id="1.10.287.470">
    <property type="entry name" value="Helix hairpin bin"/>
    <property type="match status" value="1"/>
</dbReference>
<evidence type="ECO:0000256" key="1">
    <source>
        <dbReference type="ARBA" id="ARBA00004196"/>
    </source>
</evidence>
<dbReference type="GO" id="GO:0016020">
    <property type="term" value="C:membrane"/>
    <property type="evidence" value="ECO:0007669"/>
    <property type="project" value="InterPro"/>
</dbReference>
<dbReference type="Gene3D" id="2.40.420.20">
    <property type="match status" value="1"/>
</dbReference>
<dbReference type="InterPro" id="IPR050465">
    <property type="entry name" value="UPF0194_transport"/>
</dbReference>
<gene>
    <name evidence="7" type="ORF">A2648_02050</name>
</gene>
<dbReference type="STRING" id="1798657.A2648_02050"/>
<evidence type="ECO:0000256" key="3">
    <source>
        <dbReference type="ARBA" id="ARBA00023054"/>
    </source>
</evidence>
<dbReference type="Proteomes" id="UP000178841">
    <property type="component" value="Unassembled WGS sequence"/>
</dbReference>
<evidence type="ECO:0000313" key="7">
    <source>
        <dbReference type="EMBL" id="OGZ03715.1"/>
    </source>
</evidence>
<evidence type="ECO:0000259" key="6">
    <source>
        <dbReference type="Pfam" id="PF25954"/>
    </source>
</evidence>
<dbReference type="InterPro" id="IPR006143">
    <property type="entry name" value="RND_pump_MFP"/>
</dbReference>
<dbReference type="AlphaFoldDB" id="A0A1G2CQQ0"/>
<feature type="coiled-coil region" evidence="4">
    <location>
        <begin position="299"/>
        <end position="326"/>
    </location>
</feature>
<proteinExistence type="inferred from homology"/>
<dbReference type="SUPFAM" id="SSF111369">
    <property type="entry name" value="HlyD-like secretion proteins"/>
    <property type="match status" value="2"/>
</dbReference>
<comment type="similarity">
    <text evidence="2">Belongs to the membrane fusion protein (MFP) (TC 8.A.1) family.</text>
</comment>
<evidence type="ECO:0000256" key="2">
    <source>
        <dbReference type="ARBA" id="ARBA00009477"/>
    </source>
</evidence>
<protein>
    <recommendedName>
        <fullName evidence="6">CusB-like beta-barrel domain-containing protein</fullName>
    </recommendedName>
</protein>
<dbReference type="PANTHER" id="PTHR32347">
    <property type="entry name" value="EFFLUX SYSTEM COMPONENT YKNX-RELATED"/>
    <property type="match status" value="1"/>
</dbReference>
<feature type="domain" description="CusB-like beta-barrel" evidence="6">
    <location>
        <begin position="368"/>
        <end position="444"/>
    </location>
</feature>
<name>A0A1G2CQQ0_9BACT</name>
<dbReference type="PANTHER" id="PTHR32347:SF27">
    <property type="entry name" value="RND EFFLUX PUMP MEMBRANE FUSION PROTEIN BARREL-SANDWICH DOMAIN-CONTAINING PROTEIN"/>
    <property type="match status" value="1"/>
</dbReference>
<evidence type="ECO:0000256" key="5">
    <source>
        <dbReference type="SAM" id="Phobius"/>
    </source>
</evidence>
<sequence>MNKIISFLQKKTVVYAFVAMFITVGGFLYFSASQKDSSEFVVVRRGEISQVVGVTGKVEPVEQVLLSFERSGRIATVYHQTGDRVYIGTPIVILENGDLYAELSQAKANVKAEQAKLDEMKRGTREEDIQISQIEVQNATYDVINDIKNSYVTADDSIRNKVDQFFSNPKTPSPQFNFSLTNSQLKMDIEAGRVGIESILNSWSVLLTNLSISSLSAQIITQYSQEAKNNLRAVQTYLDKIAAAINSLSANSSLSQTTIDTYKASVAAARADLTAALGGLTASDEKFRNASSKLALKVAGTAKEQIDAQEATVEAAQAKVMNINAQLAKTIIRAPISGVVTREDAKVGEIATIGVSLVAVISDTKYEIKAYVPEADIAKIKISDKAEITLDAYGNDVRFEGVVTKIDPAETTIENVSTYKVTLLFTKDDQRIKSGMTANIDIIGERRENAIVLSGRLIATKENIKTVTLVDGAGIFREVIVTTGLRGSNGDVEILSGLREGDKIKVE</sequence>
<reference evidence="7 8" key="1">
    <citation type="journal article" date="2016" name="Nat. Commun.">
        <title>Thousands of microbial genomes shed light on interconnected biogeochemical processes in an aquifer system.</title>
        <authorList>
            <person name="Anantharaman K."/>
            <person name="Brown C.T."/>
            <person name="Hug L.A."/>
            <person name="Sharon I."/>
            <person name="Castelle C.J."/>
            <person name="Probst A.J."/>
            <person name="Thomas B.C."/>
            <person name="Singh A."/>
            <person name="Wilkins M.J."/>
            <person name="Karaoz U."/>
            <person name="Brodie E.L."/>
            <person name="Williams K.H."/>
            <person name="Hubbard S.S."/>
            <person name="Banfield J.F."/>
        </authorList>
    </citation>
    <scope>NUCLEOTIDE SEQUENCE [LARGE SCALE GENOMIC DNA]</scope>
</reference>
<dbReference type="EMBL" id="MHLH01000015">
    <property type="protein sequence ID" value="OGZ03715.1"/>
    <property type="molecule type" value="Genomic_DNA"/>
</dbReference>
<accession>A0A1G2CQQ0</accession>
<dbReference type="Gene3D" id="2.40.50.100">
    <property type="match status" value="1"/>
</dbReference>
<keyword evidence="5" id="KW-0472">Membrane</keyword>
<keyword evidence="5" id="KW-0812">Transmembrane</keyword>
<dbReference type="GO" id="GO:0030313">
    <property type="term" value="C:cell envelope"/>
    <property type="evidence" value="ECO:0007669"/>
    <property type="project" value="UniProtKB-SubCell"/>
</dbReference>
<comment type="caution">
    <text evidence="7">The sequence shown here is derived from an EMBL/GenBank/DDBJ whole genome shotgun (WGS) entry which is preliminary data.</text>
</comment>
<dbReference type="NCBIfam" id="TIGR01730">
    <property type="entry name" value="RND_mfp"/>
    <property type="match status" value="1"/>
</dbReference>
<keyword evidence="5" id="KW-1133">Transmembrane helix</keyword>
<dbReference type="GO" id="GO:0022857">
    <property type="term" value="F:transmembrane transporter activity"/>
    <property type="evidence" value="ECO:0007669"/>
    <property type="project" value="InterPro"/>
</dbReference>
<keyword evidence="3 4" id="KW-0175">Coiled coil</keyword>
<dbReference type="Gene3D" id="2.40.30.170">
    <property type="match status" value="1"/>
</dbReference>
<comment type="subcellular location">
    <subcellularLocation>
        <location evidence="1">Cell envelope</location>
    </subcellularLocation>
</comment>